<evidence type="ECO:0000256" key="2">
    <source>
        <dbReference type="ARBA" id="ARBA00022475"/>
    </source>
</evidence>
<evidence type="ECO:0000256" key="7">
    <source>
        <dbReference type="SAM" id="Phobius"/>
    </source>
</evidence>
<feature type="transmembrane region" description="Helical" evidence="7">
    <location>
        <begin position="140"/>
        <end position="160"/>
    </location>
</feature>
<evidence type="ECO:0000256" key="4">
    <source>
        <dbReference type="ARBA" id="ARBA00022989"/>
    </source>
</evidence>
<feature type="transmembrane region" description="Helical" evidence="7">
    <location>
        <begin position="416"/>
        <end position="437"/>
    </location>
</feature>
<evidence type="ECO:0000256" key="3">
    <source>
        <dbReference type="ARBA" id="ARBA00022692"/>
    </source>
</evidence>
<dbReference type="EMBL" id="JBHSHD010000010">
    <property type="protein sequence ID" value="MFC4821154.1"/>
    <property type="molecule type" value="Genomic_DNA"/>
</dbReference>
<feature type="transmembrane region" description="Helical" evidence="7">
    <location>
        <begin position="489"/>
        <end position="509"/>
    </location>
</feature>
<keyword evidence="3 7" id="KW-0812">Transmembrane</keyword>
<evidence type="ECO:0000259" key="8">
    <source>
        <dbReference type="Pfam" id="PF12805"/>
    </source>
</evidence>
<comment type="caution">
    <text evidence="10">The sequence shown here is derived from an EMBL/GenBank/DDBJ whole genome shotgun (WGS) entry which is preliminary data.</text>
</comment>
<keyword evidence="2" id="KW-1003">Cell membrane</keyword>
<comment type="subcellular location">
    <subcellularLocation>
        <location evidence="1">Cell membrane</location>
        <topology evidence="1">Multi-pass membrane protein</topology>
    </subcellularLocation>
</comment>
<dbReference type="RefSeq" id="WP_380021439.1">
    <property type="nucleotide sequence ID" value="NZ_JBHSHD010000010.1"/>
</dbReference>
<keyword evidence="5 7" id="KW-0472">Membrane</keyword>
<evidence type="ECO:0000259" key="9">
    <source>
        <dbReference type="Pfam" id="PF13515"/>
    </source>
</evidence>
<dbReference type="Pfam" id="PF12805">
    <property type="entry name" value="FUSC-like"/>
    <property type="match status" value="1"/>
</dbReference>
<feature type="transmembrane region" description="Helical" evidence="7">
    <location>
        <begin position="374"/>
        <end position="396"/>
    </location>
</feature>
<reference evidence="11" key="1">
    <citation type="journal article" date="2019" name="Int. J. Syst. Evol. Microbiol.">
        <title>The Global Catalogue of Microorganisms (GCM) 10K type strain sequencing project: providing services to taxonomists for standard genome sequencing and annotation.</title>
        <authorList>
            <consortium name="The Broad Institute Genomics Platform"/>
            <consortium name="The Broad Institute Genome Sequencing Center for Infectious Disease"/>
            <person name="Wu L."/>
            <person name="Ma J."/>
        </authorList>
    </citation>
    <scope>NUCLEOTIDE SEQUENCE [LARGE SCALE GENOMIC DNA]</scope>
    <source>
        <strain evidence="11">CCUG 30340</strain>
    </source>
</reference>
<evidence type="ECO:0000313" key="11">
    <source>
        <dbReference type="Proteomes" id="UP001595886"/>
    </source>
</evidence>
<feature type="transmembrane region" description="Helical" evidence="7">
    <location>
        <begin position="23"/>
        <end position="46"/>
    </location>
</feature>
<sequence length="699" mass="74073">MLSALLELKPRDVPLRVALRNTLAIVLPLALALAAGRPGVGLGMAAGALNTMFIDQPGPYRLRMQRMLLASLASGVSAYVGSLLGAHTALLALAAMLCGVSGGLLVALGPNAGRTGLACMILLVISAATPLDALTALGPAALIVAGGVLQMLFAIAAWPLQRYRPERQALADVCRQLAASVRERADARSAPPVTQALLDVESLLHGAHRARGSVMETFRVLAELVERIRLELLALKDLQETLDEGDARRTLARVLEYAARALETIARALDDGASPHGAAAAMEGFDAALASLREICNAGHAPRELMIALARADGLGGQLRAAARNADFAGSRGELRAGAAEQQLPAAMQPGNALQTLRANLTLSSIAFRHALRCGVCLALAIVGARLAGIPHGYWIPMTAAIVLKPDFAGTFSFGLLRVIGTMLGLVLVTALVHYAFDDPWERVALVALFAFGFRLLTTVHYGIGVMMLTGLVVLLFTFDGLAPGEVLQARGLATAIGSALALVAYVVWPTWEHLRVRPALASMLDEYRAYFSVLLRDDAARRAATRTSARAARTNAQASLERLRGEPRRDRELIAFAEGVFANANRFIRAGMALEAVTLDARALPEREAVLAFIDRIDMSLAALARDLRGGTPPQIGSLREEERALVARLEASAADDEARNVAGAITDAFDRITDSIDTLAHVLREDARRAATAPPAS</sequence>
<keyword evidence="11" id="KW-1185">Reference proteome</keyword>
<dbReference type="PANTHER" id="PTHR30509">
    <property type="entry name" value="P-HYDROXYBENZOIC ACID EFFLUX PUMP SUBUNIT-RELATED"/>
    <property type="match status" value="1"/>
</dbReference>
<feature type="transmembrane region" description="Helical" evidence="7">
    <location>
        <begin position="115"/>
        <end position="134"/>
    </location>
</feature>
<proteinExistence type="inferred from homology"/>
<dbReference type="Proteomes" id="UP001595886">
    <property type="component" value="Unassembled WGS sequence"/>
</dbReference>
<name>A0ABV9QXK9_9GAMM</name>
<evidence type="ECO:0000256" key="6">
    <source>
        <dbReference type="ARBA" id="ARBA00043993"/>
    </source>
</evidence>
<feature type="domain" description="Integral membrane protein YccS N-terminal" evidence="8">
    <location>
        <begin position="72"/>
        <end position="186"/>
    </location>
</feature>
<organism evidence="10 11">
    <name type="scientific">Dokdonella ginsengisoli</name>
    <dbReference type="NCBI Taxonomy" id="363846"/>
    <lineage>
        <taxon>Bacteria</taxon>
        <taxon>Pseudomonadati</taxon>
        <taxon>Pseudomonadota</taxon>
        <taxon>Gammaproteobacteria</taxon>
        <taxon>Lysobacterales</taxon>
        <taxon>Rhodanobacteraceae</taxon>
        <taxon>Dokdonella</taxon>
    </lineage>
</organism>
<keyword evidence="4 7" id="KW-1133">Transmembrane helix</keyword>
<feature type="domain" description="Integral membrane bound transporter" evidence="9">
    <location>
        <begin position="381"/>
        <end position="504"/>
    </location>
</feature>
<feature type="transmembrane region" description="Helical" evidence="7">
    <location>
        <begin position="444"/>
        <end position="477"/>
    </location>
</feature>
<gene>
    <name evidence="10" type="ORF">ACFO6Q_12530</name>
</gene>
<evidence type="ECO:0000256" key="1">
    <source>
        <dbReference type="ARBA" id="ARBA00004651"/>
    </source>
</evidence>
<accession>A0ABV9QXK9</accession>
<dbReference type="InterPro" id="IPR049453">
    <property type="entry name" value="Memb_transporter_dom"/>
</dbReference>
<feature type="transmembrane region" description="Helical" evidence="7">
    <location>
        <begin position="67"/>
        <end position="84"/>
    </location>
</feature>
<dbReference type="InterPro" id="IPR032692">
    <property type="entry name" value="YccS_N"/>
</dbReference>
<dbReference type="PANTHER" id="PTHR30509:SF8">
    <property type="entry name" value="INNER MEMBRANE PROTEIN YCCS"/>
    <property type="match status" value="1"/>
</dbReference>
<protein>
    <submittedName>
        <fullName evidence="10">FUSC family protein</fullName>
    </submittedName>
</protein>
<evidence type="ECO:0000313" key="10">
    <source>
        <dbReference type="EMBL" id="MFC4821154.1"/>
    </source>
</evidence>
<feature type="transmembrane region" description="Helical" evidence="7">
    <location>
        <begin position="90"/>
        <end position="108"/>
    </location>
</feature>
<dbReference type="Pfam" id="PF13515">
    <property type="entry name" value="FUSC_2"/>
    <property type="match status" value="1"/>
</dbReference>
<evidence type="ECO:0000256" key="5">
    <source>
        <dbReference type="ARBA" id="ARBA00023136"/>
    </source>
</evidence>
<comment type="similarity">
    <text evidence="6">Belongs to the YccS/YhfK family.</text>
</comment>